<feature type="transmembrane region" description="Helical" evidence="1">
    <location>
        <begin position="75"/>
        <end position="96"/>
    </location>
</feature>
<keyword evidence="1" id="KW-0812">Transmembrane</keyword>
<keyword evidence="3" id="KW-1185">Reference proteome</keyword>
<dbReference type="Proteomes" id="UP000199452">
    <property type="component" value="Unassembled WGS sequence"/>
</dbReference>
<organism evidence="2 3">
    <name type="scientific">Williamwhitmania taraxaci</name>
    <dbReference type="NCBI Taxonomy" id="1640674"/>
    <lineage>
        <taxon>Bacteria</taxon>
        <taxon>Pseudomonadati</taxon>
        <taxon>Bacteroidota</taxon>
        <taxon>Bacteroidia</taxon>
        <taxon>Bacteroidales</taxon>
        <taxon>Williamwhitmaniaceae</taxon>
        <taxon>Williamwhitmania</taxon>
    </lineage>
</organism>
<evidence type="ECO:0000256" key="1">
    <source>
        <dbReference type="SAM" id="Phobius"/>
    </source>
</evidence>
<name>A0A1G6N6Q7_9BACT</name>
<dbReference type="EMBL" id="FMYP01000041">
    <property type="protein sequence ID" value="SDC63530.1"/>
    <property type="molecule type" value="Genomic_DNA"/>
</dbReference>
<proteinExistence type="predicted"/>
<feature type="transmembrane region" description="Helical" evidence="1">
    <location>
        <begin position="41"/>
        <end position="63"/>
    </location>
</feature>
<dbReference type="Pfam" id="PF03956">
    <property type="entry name" value="Lys_export"/>
    <property type="match status" value="1"/>
</dbReference>
<dbReference type="InterPro" id="IPR005642">
    <property type="entry name" value="LysO"/>
</dbReference>
<evidence type="ECO:0000313" key="3">
    <source>
        <dbReference type="Proteomes" id="UP000199452"/>
    </source>
</evidence>
<reference evidence="2 3" key="1">
    <citation type="submission" date="2016-09" db="EMBL/GenBank/DDBJ databases">
        <authorList>
            <person name="Capua I."/>
            <person name="De Benedictis P."/>
            <person name="Joannis T."/>
            <person name="Lombin L.H."/>
            <person name="Cattoli G."/>
        </authorList>
    </citation>
    <scope>NUCLEOTIDE SEQUENCE [LARGE SCALE GENOMIC DNA]</scope>
    <source>
        <strain evidence="2 3">A7P-90m</strain>
    </source>
</reference>
<feature type="transmembrane region" description="Helical" evidence="1">
    <location>
        <begin position="12"/>
        <end position="29"/>
    </location>
</feature>
<keyword evidence="1" id="KW-1133">Transmembrane helix</keyword>
<dbReference type="AlphaFoldDB" id="A0A1G6N6Q7"/>
<keyword evidence="1" id="KW-0472">Membrane</keyword>
<evidence type="ECO:0008006" key="4">
    <source>
        <dbReference type="Google" id="ProtNLM"/>
    </source>
</evidence>
<dbReference type="STRING" id="1640674.SAMN05216323_104115"/>
<sequence>MLIFEFIFEDMLTVIYIMVAGIVLGYFLRSKRKLAAINDRLVTYAIYLLLLLLGISIGSNKIIVANLPLLGVKALIVTLGAVLGSITLALVTYNLFFKEKK</sequence>
<gene>
    <name evidence="2" type="ORF">SAMN05216323_104115</name>
</gene>
<protein>
    <recommendedName>
        <fullName evidence="4">Lysine exporter LysO</fullName>
    </recommendedName>
</protein>
<dbReference type="GO" id="GO:0015661">
    <property type="term" value="F:L-lysine efflux transmembrane transporter activity"/>
    <property type="evidence" value="ECO:0007669"/>
    <property type="project" value="InterPro"/>
</dbReference>
<evidence type="ECO:0000313" key="2">
    <source>
        <dbReference type="EMBL" id="SDC63530.1"/>
    </source>
</evidence>
<dbReference type="RefSeq" id="WP_244500689.1">
    <property type="nucleotide sequence ID" value="NZ_FMYP01000041.1"/>
</dbReference>
<accession>A0A1G6N6Q7</accession>